<feature type="modified residue" description="4-aspartylphosphate" evidence="3">
    <location>
        <position position="57"/>
    </location>
</feature>
<evidence type="ECO:0000259" key="5">
    <source>
        <dbReference type="PROSITE" id="PS50930"/>
    </source>
</evidence>
<feature type="domain" description="HTH LytTR-type" evidence="5">
    <location>
        <begin position="131"/>
        <end position="229"/>
    </location>
</feature>
<dbReference type="AlphaFoldDB" id="A0A174IQ79"/>
<dbReference type="SUPFAM" id="SSF52172">
    <property type="entry name" value="CheY-like"/>
    <property type="match status" value="1"/>
</dbReference>
<dbReference type="InterPro" id="IPR007492">
    <property type="entry name" value="LytTR_DNA-bd_dom"/>
</dbReference>
<organism evidence="6 7">
    <name type="scientific">Agathobacter rectalis</name>
    <dbReference type="NCBI Taxonomy" id="39491"/>
    <lineage>
        <taxon>Bacteria</taxon>
        <taxon>Bacillati</taxon>
        <taxon>Bacillota</taxon>
        <taxon>Clostridia</taxon>
        <taxon>Lachnospirales</taxon>
        <taxon>Lachnospiraceae</taxon>
        <taxon>Agathobacter</taxon>
    </lineage>
</organism>
<dbReference type="SMART" id="SM00850">
    <property type="entry name" value="LytTR"/>
    <property type="match status" value="1"/>
</dbReference>
<gene>
    <name evidence="6" type="primary">mrkE</name>
    <name evidence="6" type="ORF">ERS852497_01095</name>
</gene>
<evidence type="ECO:0000256" key="3">
    <source>
        <dbReference type="PROSITE-ProRule" id="PRU00169"/>
    </source>
</evidence>
<feature type="domain" description="Response regulatory" evidence="4">
    <location>
        <begin position="3"/>
        <end position="120"/>
    </location>
</feature>
<dbReference type="InterPro" id="IPR011006">
    <property type="entry name" value="CheY-like_superfamily"/>
</dbReference>
<name>A0A174IQ79_9FIRM</name>
<dbReference type="InterPro" id="IPR046947">
    <property type="entry name" value="LytR-like"/>
</dbReference>
<dbReference type="PANTHER" id="PTHR37299">
    <property type="entry name" value="TRANSCRIPTIONAL REGULATOR-RELATED"/>
    <property type="match status" value="1"/>
</dbReference>
<evidence type="ECO:0000259" key="4">
    <source>
        <dbReference type="PROSITE" id="PS50110"/>
    </source>
</evidence>
<evidence type="ECO:0000256" key="1">
    <source>
        <dbReference type="ARBA" id="ARBA00018672"/>
    </source>
</evidence>
<proteinExistence type="predicted"/>
<dbReference type="PANTHER" id="PTHR37299:SF1">
    <property type="entry name" value="STAGE 0 SPORULATION PROTEIN A HOMOLOG"/>
    <property type="match status" value="1"/>
</dbReference>
<evidence type="ECO:0000256" key="2">
    <source>
        <dbReference type="ARBA" id="ARBA00024867"/>
    </source>
</evidence>
<dbReference type="SMART" id="SM00448">
    <property type="entry name" value="REC"/>
    <property type="match status" value="1"/>
</dbReference>
<dbReference type="EMBL" id="CZAJ01000008">
    <property type="protein sequence ID" value="CUO87040.1"/>
    <property type="molecule type" value="Genomic_DNA"/>
</dbReference>
<reference evidence="6 7" key="1">
    <citation type="submission" date="2015-09" db="EMBL/GenBank/DDBJ databases">
        <authorList>
            <consortium name="Pathogen Informatics"/>
        </authorList>
    </citation>
    <scope>NUCLEOTIDE SEQUENCE [LARGE SCALE GENOMIC DNA]</scope>
    <source>
        <strain evidence="6 7">2789STDY5834884</strain>
    </source>
</reference>
<evidence type="ECO:0000313" key="7">
    <source>
        <dbReference type="Proteomes" id="UP000095602"/>
    </source>
</evidence>
<accession>A0A174IQ79</accession>
<sequence length="235" mass="27422">MIRVGLIDDDLEHQKMICEFINTYKNETNTNFEIVQYTDGLNFIEEYRGNLDIVFLDIEMPHMDGMTAARKLRKLDSGIAIVFVTNMAQYAIHGYEVDAIDFIVKPISYYVFKDKLEKAMRSLELNKDKTIIVHDNDSVMKIKVSQILYIEKNKNYLVFHTKQGEFQARGTMIDIENKLQGEGFSKCINGCLVNLKYVSKMCKDSVWIEDVCLPISRQRKKEFKDDFMRYLGGDF</sequence>
<dbReference type="Gene3D" id="2.40.50.1020">
    <property type="entry name" value="LytTr DNA-binding domain"/>
    <property type="match status" value="1"/>
</dbReference>
<dbReference type="InterPro" id="IPR001789">
    <property type="entry name" value="Sig_transdc_resp-reg_receiver"/>
</dbReference>
<comment type="function">
    <text evidence="2">May play the central regulatory role in sporulation. It may be an element of the effector pathway responsible for the activation of sporulation genes in response to nutritional stress. Spo0A may act in concert with spo0H (a sigma factor) to control the expression of some genes that are critical to the sporulation process.</text>
</comment>
<dbReference type="GO" id="GO:0003677">
    <property type="term" value="F:DNA binding"/>
    <property type="evidence" value="ECO:0007669"/>
    <property type="project" value="InterPro"/>
</dbReference>
<dbReference type="PROSITE" id="PS50930">
    <property type="entry name" value="HTH_LYTTR"/>
    <property type="match status" value="1"/>
</dbReference>
<dbReference type="Pfam" id="PF00072">
    <property type="entry name" value="Response_reg"/>
    <property type="match status" value="1"/>
</dbReference>
<evidence type="ECO:0000313" key="6">
    <source>
        <dbReference type="EMBL" id="CUO87040.1"/>
    </source>
</evidence>
<dbReference type="RefSeq" id="WP_055273213.1">
    <property type="nucleotide sequence ID" value="NZ_CZAJ01000008.1"/>
</dbReference>
<dbReference type="PROSITE" id="PS50110">
    <property type="entry name" value="RESPONSE_REGULATORY"/>
    <property type="match status" value="1"/>
</dbReference>
<dbReference type="Pfam" id="PF04397">
    <property type="entry name" value="LytTR"/>
    <property type="match status" value="1"/>
</dbReference>
<dbReference type="GO" id="GO:0000156">
    <property type="term" value="F:phosphorelay response regulator activity"/>
    <property type="evidence" value="ECO:0007669"/>
    <property type="project" value="InterPro"/>
</dbReference>
<dbReference type="Proteomes" id="UP000095602">
    <property type="component" value="Unassembled WGS sequence"/>
</dbReference>
<dbReference type="Gene3D" id="3.40.50.2300">
    <property type="match status" value="1"/>
</dbReference>
<keyword evidence="3" id="KW-0597">Phosphoprotein</keyword>
<protein>
    <recommendedName>
        <fullName evidence="1">Stage 0 sporulation protein A homolog</fullName>
    </recommendedName>
</protein>